<protein>
    <submittedName>
        <fullName evidence="1">Uncharacterized protein</fullName>
    </submittedName>
</protein>
<organism evidence="1 2">
    <name type="scientific">Photorhabdus australis subsp. thailandensis</name>
    <dbReference type="NCBI Taxonomy" id="2805096"/>
    <lineage>
        <taxon>Bacteria</taxon>
        <taxon>Pseudomonadati</taxon>
        <taxon>Pseudomonadota</taxon>
        <taxon>Gammaproteobacteria</taxon>
        <taxon>Enterobacterales</taxon>
        <taxon>Morganellaceae</taxon>
        <taxon>Photorhabdus</taxon>
    </lineage>
</organism>
<keyword evidence="2" id="KW-1185">Reference proteome</keyword>
<accession>A0A1C0TZ74</accession>
<evidence type="ECO:0000313" key="2">
    <source>
        <dbReference type="Proteomes" id="UP000093476"/>
    </source>
</evidence>
<dbReference type="RefSeq" id="WP_036769232.1">
    <property type="nucleotide sequence ID" value="NZ_CAWMQZ010000187.1"/>
</dbReference>
<reference evidence="1 2" key="1">
    <citation type="submission" date="2015-12" db="EMBL/GenBank/DDBJ databases">
        <title>Genome comparisons provide insights into the role of secondary metabolites in the pathogenic phase of the Photorhabdus life cycle.</title>
        <authorList>
            <person name="Tobias N.J."/>
            <person name="Mishra B."/>
            <person name="Gupta D.K."/>
            <person name="Thines M."/>
            <person name="Stinear T.P."/>
            <person name="Bode H.B."/>
        </authorList>
    </citation>
    <scope>NUCLEOTIDE SEQUENCE [LARGE SCALE GENOMIC DNA]</scope>
    <source>
        <strain evidence="1 2">PB68.1</strain>
    </source>
</reference>
<dbReference type="EMBL" id="LOMY01000187">
    <property type="protein sequence ID" value="OCQ50980.1"/>
    <property type="molecule type" value="Genomic_DNA"/>
</dbReference>
<evidence type="ECO:0000313" key="1">
    <source>
        <dbReference type="EMBL" id="OCQ50980.1"/>
    </source>
</evidence>
<dbReference type="AlphaFoldDB" id="A0A1C0TZ74"/>
<name>A0A1C0TZ74_9GAMM</name>
<proteinExistence type="predicted"/>
<comment type="caution">
    <text evidence="1">The sequence shown here is derived from an EMBL/GenBank/DDBJ whole genome shotgun (WGS) entry which is preliminary data.</text>
</comment>
<sequence length="65" mass="7347">MAVKIEIVITTHQGKLMHDVKASGGAVYTANEKQEVMALVQVIKHHLAQQYDLCFHTQEVNQHVH</sequence>
<gene>
    <name evidence="1" type="ORF">Ppb6_04078</name>
</gene>
<dbReference type="Proteomes" id="UP000093476">
    <property type="component" value="Unassembled WGS sequence"/>
</dbReference>
<dbReference type="PATRIC" id="fig|286156.4.peg.4684"/>
<dbReference type="STRING" id="286156.Ppb6_04078"/>